<accession>A0ACC0R0B3</accession>
<gene>
    <name evidence="1" type="ORF">NCS57_00514700</name>
</gene>
<evidence type="ECO:0000313" key="2">
    <source>
        <dbReference type="Proteomes" id="UP001065298"/>
    </source>
</evidence>
<protein>
    <submittedName>
        <fullName evidence="1">Uncharacterized protein</fullName>
    </submittedName>
</protein>
<organism evidence="1 2">
    <name type="scientific">Fusarium keratoplasticum</name>
    <dbReference type="NCBI Taxonomy" id="1328300"/>
    <lineage>
        <taxon>Eukaryota</taxon>
        <taxon>Fungi</taxon>
        <taxon>Dikarya</taxon>
        <taxon>Ascomycota</taxon>
        <taxon>Pezizomycotina</taxon>
        <taxon>Sordariomycetes</taxon>
        <taxon>Hypocreomycetidae</taxon>
        <taxon>Hypocreales</taxon>
        <taxon>Nectriaceae</taxon>
        <taxon>Fusarium</taxon>
        <taxon>Fusarium solani species complex</taxon>
    </lineage>
</organism>
<evidence type="ECO:0000313" key="1">
    <source>
        <dbReference type="EMBL" id="KAI8670435.1"/>
    </source>
</evidence>
<proteinExistence type="predicted"/>
<dbReference type="Proteomes" id="UP001065298">
    <property type="component" value="Chromosome 4"/>
</dbReference>
<reference evidence="1" key="1">
    <citation type="submission" date="2022-06" db="EMBL/GenBank/DDBJ databases">
        <title>Fusarium solani species complex genomes reveal bases of compartmentalisation and animal pathogenesis.</title>
        <authorList>
            <person name="Tsai I.J."/>
        </authorList>
    </citation>
    <scope>NUCLEOTIDE SEQUENCE</scope>
    <source>
        <strain evidence="1">Fu6.1</strain>
    </source>
</reference>
<sequence length="204" mass="22821">MPIQQRADSPDLPPPTRFVEYGLRPKLEASRTAMRVYLSLLASQRSGDQGLELRIRQQSEIVLENLRPLRKEVVNIGRDARAKRGRTWGVGACIASLAPWIAPWVANAISPEGAVPWRTEHTFNRNPHLLMHNLALLRSRCKSTITFALVALAVLFISRNELVIHASRSISTRLQSLCAGVESRDPSAADVDDEALEGWDWKIL</sequence>
<keyword evidence="2" id="KW-1185">Reference proteome</keyword>
<name>A0ACC0R0B3_9HYPO</name>
<dbReference type="EMBL" id="CM046506">
    <property type="protein sequence ID" value="KAI8670435.1"/>
    <property type="molecule type" value="Genomic_DNA"/>
</dbReference>
<comment type="caution">
    <text evidence="1">The sequence shown here is derived from an EMBL/GenBank/DDBJ whole genome shotgun (WGS) entry which is preliminary data.</text>
</comment>